<dbReference type="RefSeq" id="WP_121645510.1">
    <property type="nucleotide sequence ID" value="NZ_RCWN01000001.1"/>
</dbReference>
<dbReference type="GO" id="GO:0005737">
    <property type="term" value="C:cytoplasm"/>
    <property type="evidence" value="ECO:0007669"/>
    <property type="project" value="TreeGrafter"/>
</dbReference>
<evidence type="ECO:0000313" key="3">
    <source>
        <dbReference type="EMBL" id="RLQ88542.1"/>
    </source>
</evidence>
<name>A0A3L7JJ83_9HYPH</name>
<feature type="domain" description="FAD dependent oxidoreductase" evidence="2">
    <location>
        <begin position="30"/>
        <end position="381"/>
    </location>
</feature>
<keyword evidence="4" id="KW-1185">Reference proteome</keyword>
<reference evidence="3 4" key="1">
    <citation type="submission" date="2018-10" db="EMBL/GenBank/DDBJ databases">
        <title>Notoacmeibacter sp. M2BS9Y-3-1, whole genome shotgun sequence.</title>
        <authorList>
            <person name="Tuo L."/>
        </authorList>
    </citation>
    <scope>NUCLEOTIDE SEQUENCE [LARGE SCALE GENOMIC DNA]</scope>
    <source>
        <strain evidence="3 4">M2BS9Y-3-1</strain>
    </source>
</reference>
<dbReference type="InterPro" id="IPR036188">
    <property type="entry name" value="FAD/NAD-bd_sf"/>
</dbReference>
<proteinExistence type="predicted"/>
<evidence type="ECO:0000313" key="4">
    <source>
        <dbReference type="Proteomes" id="UP000281094"/>
    </source>
</evidence>
<dbReference type="PANTHER" id="PTHR13847">
    <property type="entry name" value="SARCOSINE DEHYDROGENASE-RELATED"/>
    <property type="match status" value="1"/>
</dbReference>
<dbReference type="SUPFAM" id="SSF51905">
    <property type="entry name" value="FAD/NAD(P)-binding domain"/>
    <property type="match status" value="1"/>
</dbReference>
<evidence type="ECO:0000259" key="2">
    <source>
        <dbReference type="Pfam" id="PF01266"/>
    </source>
</evidence>
<sequence length="428" mass="45854">MNSRPNGNLWRHSSAECVETEPLAADKSADLVIIGGGYTGCSAALEAATQGASACLLEAETVADGGSGRNVGLVNAGLWLPPDALIKAMGREAGERLVNILARAPDEVFRRIETYGIECEATRSGTLHCAHSPSGLKDLEDRYRQGNRYGAPLRLLGAEETHVRTGAASLHGALFDPRAGTIQPQAYCRGLARAARDAGASIHDHSKVDRISRNGGEWLVETNGHSVRTKRLLLATNAYHRQIEGQSKPHFVPVHYSQFATAPIPEDKRANLLPGGEGCWDTGLIMTSFRLDAAGRMILGGVGDLDGPGRAIHHGWSRRKLHTLFPEIGDIPFEFAWQGRIAMTADHVPKILAFGPDAYAPFGYSGRGIGPGTVFGAATARALLSGDEESLPVAPVRSYSERFKPLRQIFYETGATAMHAVSSHRGSP</sequence>
<gene>
    <name evidence="3" type="ORF">D8780_10310</name>
</gene>
<dbReference type="Proteomes" id="UP000281094">
    <property type="component" value="Unassembled WGS sequence"/>
</dbReference>
<keyword evidence="1" id="KW-0560">Oxidoreductase</keyword>
<dbReference type="GO" id="GO:0016491">
    <property type="term" value="F:oxidoreductase activity"/>
    <property type="evidence" value="ECO:0007669"/>
    <property type="project" value="UniProtKB-KW"/>
</dbReference>
<evidence type="ECO:0000256" key="1">
    <source>
        <dbReference type="ARBA" id="ARBA00023002"/>
    </source>
</evidence>
<dbReference type="PANTHER" id="PTHR13847:SF275">
    <property type="entry name" value="GAMMA-GLUTAMYLPUTRESCINE OXIDOREDUCTASE"/>
    <property type="match status" value="1"/>
</dbReference>
<dbReference type="Gene3D" id="3.50.50.60">
    <property type="entry name" value="FAD/NAD(P)-binding domain"/>
    <property type="match status" value="1"/>
</dbReference>
<dbReference type="AlphaFoldDB" id="A0A3L7JJ83"/>
<organism evidence="3 4">
    <name type="scientific">Notoacmeibacter ruber</name>
    <dbReference type="NCBI Taxonomy" id="2670375"/>
    <lineage>
        <taxon>Bacteria</taxon>
        <taxon>Pseudomonadati</taxon>
        <taxon>Pseudomonadota</taxon>
        <taxon>Alphaproteobacteria</taxon>
        <taxon>Hyphomicrobiales</taxon>
        <taxon>Notoacmeibacteraceae</taxon>
        <taxon>Notoacmeibacter</taxon>
    </lineage>
</organism>
<dbReference type="InterPro" id="IPR006076">
    <property type="entry name" value="FAD-dep_OxRdtase"/>
</dbReference>
<dbReference type="Gene3D" id="3.30.9.10">
    <property type="entry name" value="D-Amino Acid Oxidase, subunit A, domain 2"/>
    <property type="match status" value="1"/>
</dbReference>
<dbReference type="Pfam" id="PF01266">
    <property type="entry name" value="DAO"/>
    <property type="match status" value="1"/>
</dbReference>
<accession>A0A3L7JJ83</accession>
<comment type="caution">
    <text evidence="3">The sequence shown here is derived from an EMBL/GenBank/DDBJ whole genome shotgun (WGS) entry which is preliminary data.</text>
</comment>
<protein>
    <submittedName>
        <fullName evidence="3">FAD-binding oxidoreductase</fullName>
    </submittedName>
</protein>
<dbReference type="EMBL" id="RCWN01000001">
    <property type="protein sequence ID" value="RLQ88542.1"/>
    <property type="molecule type" value="Genomic_DNA"/>
</dbReference>